<protein>
    <recommendedName>
        <fullName evidence="2">Reverse transcriptase domain-containing protein</fullName>
    </recommendedName>
</protein>
<name>A0A812PWF2_9DINO</name>
<feature type="region of interest" description="Disordered" evidence="1">
    <location>
        <begin position="524"/>
        <end position="589"/>
    </location>
</feature>
<comment type="caution">
    <text evidence="3">The sequence shown here is derived from an EMBL/GenBank/DDBJ whole genome shotgun (WGS) entry which is preliminary data.</text>
</comment>
<dbReference type="Pfam" id="PF00078">
    <property type="entry name" value="RVT_1"/>
    <property type="match status" value="1"/>
</dbReference>
<sequence>MQSLEARSESGTYPEELGKALVRIGKKILKLQERKDWDRAKKGLSSLDVALRRKLSHEILHRKKRHSVTVLLDLKAFYENVRHDNFVNQAISLKVPPLILNAAMSLYSAQRLISAEHCVSGPIKPTKGLVAGCPFAPGLSKIPFDEILRPAWVSGLAKTIDLYIDDTSFDTEAGNPHTAARRAVQLYKAVVGGLTAAGLPVSLGKTAFVCSSPKVEAALKEYLPESDQIKNAAKDLGIDCTAGRRRWSTPGSALQGRLGPSYVTCLTWVGPRSVRTLGNALNNRTASPPRCGCAATMQHVLWECDWWQTNLPEPASFPRFRQEWPISSLWARGLLPISPYPDDGEWVRTTGAWCDGQIICGEAIYFATDGSPGKSKDPRFHRYTWAAIAFKLEGDEPVTIATAVGSLQSPLSVFRAEAAAVKFVAEHSEGNADLTLDCKGILPRVNGTPSIQSADLFDPIRLHAQRLSLNWVSSHLTEEQFRAKFGANQLWRRRANEIVDQLVGTAAEAYFKGRPGKRESAWLKQSGHNQAEKGGTAPAERDEPPGIVLRENPHAPGAGPVLGAPDQGSCSEESEEEPMVPDPIVHPEPPPAPPAAPMLPAPLNFDDMDQEAGAAFAIAERARNTKPGLVAFKSDLGYPGVFQALPKDLIHVWFNDTGDSTAAYIHNGRTRFGYDAGGGYVLKVGTKQAFGDEVAISALLPKVAATIIGAGSTTLQVLLSGRPWEFRSHLVAWSMVEKIELLTDYGSRNQIHPQWSLYAFALLLQLSRHFALRDVSKTNLGIKPGLSAATPMLCFFDLADWHFEGLNAGRWIPKYSLRSFVETLRCVCDVTPLEPYLRRQAVVPCLNEIIAGLPAALKANLEIQMVLMAISLKVPPLILNAAMSLYSAQRLISAEHCVSGPIKPTKGLVAGCPFAPGLSKIPFDEILRPAWVSGLAKTIDLYIDDTSFDTEAGNPHTAARRAVQLYKAVVGGLTTAGLPVSLGKTAFVCSSPKVEAALKEYLPESDQIKNAAKDLGIDCTAGRRRRIPFHRKRFGKGVKRKARLSTLRVKSMAARVRALRAGVQTVGLYGHEAVGLAPKRMHWLRASFAHELGRMSLGSVDLTIDHACPKRPDPAFTIISQHFKAIHRLLGFIPDSQRQHFDDVLPGMWLEYSQVEYPWKRAAGPVGALLCYLLDLGWTPVSADTWKCPEQSHSVTTKVGMHHLLCSLSKETDRWRLARIAQHDMLEPLSVGIDWVPLRKLRNKMTGQERSGLMAVWQGAIRADPCATCLRCGCAATMQHVLWECDWWRTNLPEPASFPRFRQEWPISSLWARGLLPTSPYPDDGEWVRTTGAWCDGQVICGEAIYFATDGSPGKSKDPRFHRYTWAAIAFKLEGDEPVTIATAVGSLQSPLSVFRAEAAAVKFVAEHSEGNADLTLDCKGILPRVNGTPSIQSADLFDPIRLHAQRRANEIVDQLVGTAAEVNSLLAKRAAALLSYDKDQGGEGWNRRMSKPLSPGHNTCNPLSPWWIYNQAQGRRNPGVVLRENPQLEQHNPVHRPPAVVANQAERDEAPGIVLRENPHAPGAGPVLGAPDQDSCSQKSEEEPMVPDPIVHPEPPPAPPAAPMLPAPLNFDDMDQEAGAAFAIAERARNTKPGLVAFKSDLGYPGVFQALPKDLIHVWFNDTGDSTAAYIHNGRTRFGYDAGGGYVLKVGTKQAFGDEVAISALLPKVAATIIGAGSTTLQVLLSGRPWEFRSHLVAWSMVEKIELLTDFGSRNQIHPQWSLYAFALLLQLSRHFALRDVSKTNLGIKPGLSAATPMLCFFDLADWHFEGLNAGRWIPKYSLRSFVETLRCVCDVTPLEPYLRRQAVVPCLNEIIAVLPAALKANLEIQMVLMDGRLSDWAHLAALANQ</sequence>
<keyword evidence="4" id="KW-1185">Reference proteome</keyword>
<feature type="compositionally biased region" description="Pro residues" evidence="1">
    <location>
        <begin position="580"/>
        <end position="589"/>
    </location>
</feature>
<proteinExistence type="predicted"/>
<organism evidence="3 4">
    <name type="scientific">Symbiodinium natans</name>
    <dbReference type="NCBI Taxonomy" id="878477"/>
    <lineage>
        <taxon>Eukaryota</taxon>
        <taxon>Sar</taxon>
        <taxon>Alveolata</taxon>
        <taxon>Dinophyceae</taxon>
        <taxon>Suessiales</taxon>
        <taxon>Symbiodiniaceae</taxon>
        <taxon>Symbiodinium</taxon>
    </lineage>
</organism>
<evidence type="ECO:0000313" key="4">
    <source>
        <dbReference type="Proteomes" id="UP000604046"/>
    </source>
</evidence>
<reference evidence="3" key="1">
    <citation type="submission" date="2021-02" db="EMBL/GenBank/DDBJ databases">
        <authorList>
            <person name="Dougan E. K."/>
            <person name="Rhodes N."/>
            <person name="Thang M."/>
            <person name="Chan C."/>
        </authorList>
    </citation>
    <scope>NUCLEOTIDE SEQUENCE</scope>
</reference>
<gene>
    <name evidence="3" type="ORF">SNAT2548_LOCUS19945</name>
</gene>
<evidence type="ECO:0000259" key="2">
    <source>
        <dbReference type="Pfam" id="PF00078"/>
    </source>
</evidence>
<feature type="region of interest" description="Disordered" evidence="1">
    <location>
        <begin position="1558"/>
        <end position="1588"/>
    </location>
</feature>
<evidence type="ECO:0000313" key="3">
    <source>
        <dbReference type="EMBL" id="CAE7367050.1"/>
    </source>
</evidence>
<evidence type="ECO:0000256" key="1">
    <source>
        <dbReference type="SAM" id="MobiDB-lite"/>
    </source>
</evidence>
<dbReference type="Proteomes" id="UP000604046">
    <property type="component" value="Unassembled WGS sequence"/>
</dbReference>
<accession>A0A812PWF2</accession>
<dbReference type="EMBL" id="CAJNDS010002194">
    <property type="protein sequence ID" value="CAE7367050.1"/>
    <property type="molecule type" value="Genomic_DNA"/>
</dbReference>
<dbReference type="InterPro" id="IPR000477">
    <property type="entry name" value="RT_dom"/>
</dbReference>
<feature type="domain" description="Reverse transcriptase" evidence="2">
    <location>
        <begin position="35"/>
        <end position="214"/>
    </location>
</feature>